<name>A0ACC7PA83_9BACL</name>
<dbReference type="Proteomes" id="UP001631969">
    <property type="component" value="Unassembled WGS sequence"/>
</dbReference>
<reference evidence="1" key="1">
    <citation type="submission" date="2024-12" db="EMBL/GenBank/DDBJ databases">
        <authorList>
            <person name="Wu N."/>
        </authorList>
    </citation>
    <scope>NUCLEOTIDE SEQUENCE</scope>
    <source>
        <strain evidence="1">P15</strain>
    </source>
</reference>
<protein>
    <submittedName>
        <fullName evidence="1">TetR/AcrR family transcriptional regulator</fullName>
    </submittedName>
</protein>
<sequence>MNYYSINKKEVSPIPRTQDQNRQIKEATQDKILDAALLLFAHNGLAATNIAGIAKEAGISTGLLYHYFASKEVLFYELVKRAVSFSGEAMSRYRGNPGTAKERLQLISRSLTDILQRGTKTAQYFTLMLQAGLVRDGSMSPHLTNSTLPFKILAGLIEEGQQEGTFKQGDPMQLAILYWASLQGLCAFRLTMREFFQCPGPELLDGVLLKEEA</sequence>
<comment type="caution">
    <text evidence="1">The sequence shown here is derived from an EMBL/GenBank/DDBJ whole genome shotgun (WGS) entry which is preliminary data.</text>
</comment>
<dbReference type="EMBL" id="JBJURJ010000017">
    <property type="protein sequence ID" value="MFM9331272.1"/>
    <property type="molecule type" value="Genomic_DNA"/>
</dbReference>
<accession>A0ACC7PA83</accession>
<evidence type="ECO:0000313" key="2">
    <source>
        <dbReference type="Proteomes" id="UP001631969"/>
    </source>
</evidence>
<keyword evidence="2" id="KW-1185">Reference proteome</keyword>
<gene>
    <name evidence="1" type="ORF">ACI1P1_23540</name>
</gene>
<organism evidence="1 2">
    <name type="scientific">Paenibacillus mesotrionivorans</name>
    <dbReference type="NCBI Taxonomy" id="3160968"/>
    <lineage>
        <taxon>Bacteria</taxon>
        <taxon>Bacillati</taxon>
        <taxon>Bacillota</taxon>
        <taxon>Bacilli</taxon>
        <taxon>Bacillales</taxon>
        <taxon>Paenibacillaceae</taxon>
        <taxon>Paenibacillus</taxon>
    </lineage>
</organism>
<proteinExistence type="predicted"/>
<evidence type="ECO:0000313" key="1">
    <source>
        <dbReference type="EMBL" id="MFM9331272.1"/>
    </source>
</evidence>